<comment type="caution">
    <text evidence="1">The sequence shown here is derived from an EMBL/GenBank/DDBJ whole genome shotgun (WGS) entry which is preliminary data.</text>
</comment>
<proteinExistence type="predicted"/>
<gene>
    <name evidence="1" type="primary">traF</name>
    <name evidence="1" type="ORF">GCM10007938_42650</name>
</gene>
<evidence type="ECO:0000313" key="2">
    <source>
        <dbReference type="Proteomes" id="UP001157138"/>
    </source>
</evidence>
<dbReference type="RefSeq" id="WP_284194308.1">
    <property type="nucleotide sequence ID" value="NZ_BSPW01000123.1"/>
</dbReference>
<reference evidence="2" key="1">
    <citation type="journal article" date="2019" name="Int. J. Syst. Evol. Microbiol.">
        <title>The Global Catalogue of Microorganisms (GCM) 10K type strain sequencing project: providing services to taxonomists for standard genome sequencing and annotation.</title>
        <authorList>
            <consortium name="The Broad Institute Genomics Platform"/>
            <consortium name="The Broad Institute Genome Sequencing Center for Infectious Disease"/>
            <person name="Wu L."/>
            <person name="Ma J."/>
        </authorList>
    </citation>
    <scope>NUCLEOTIDE SEQUENCE [LARGE SCALE GENOMIC DNA]</scope>
    <source>
        <strain evidence="2">NBRC 108723</strain>
    </source>
</reference>
<dbReference type="EMBL" id="BSPW01000123">
    <property type="protein sequence ID" value="GLT20480.1"/>
    <property type="molecule type" value="Genomic_DNA"/>
</dbReference>
<dbReference type="InterPro" id="IPR039555">
    <property type="entry name" value="TraF/TrbB"/>
</dbReference>
<dbReference type="NCBIfam" id="TIGR02739">
    <property type="entry name" value="TraF"/>
    <property type="match status" value="1"/>
</dbReference>
<dbReference type="InterPro" id="IPR014110">
    <property type="entry name" value="TraF"/>
</dbReference>
<organism evidence="1 2">
    <name type="scientific">Vibrio zhanjiangensis</name>
    <dbReference type="NCBI Taxonomy" id="1046128"/>
    <lineage>
        <taxon>Bacteria</taxon>
        <taxon>Pseudomonadati</taxon>
        <taxon>Pseudomonadota</taxon>
        <taxon>Gammaproteobacteria</taxon>
        <taxon>Vibrionales</taxon>
        <taxon>Vibrionaceae</taxon>
        <taxon>Vibrio</taxon>
    </lineage>
</organism>
<keyword evidence="2" id="KW-1185">Reference proteome</keyword>
<name>A0ABQ6F7A0_9VIBR</name>
<evidence type="ECO:0000313" key="1">
    <source>
        <dbReference type="EMBL" id="GLT20480.1"/>
    </source>
</evidence>
<protein>
    <submittedName>
        <fullName evidence="1">Conjugal transfer protein TraF</fullName>
    </submittedName>
</protein>
<sequence>MNPYTTAPFAAIVALILSTLVLYPPNLLAQTPPGWRFYNEPIAPKVQPKPKPTPAPSAPQKVMSATEQLAWFHKEWNEAKAAAMIDPHNEEKLHRLLTLNRYITEQTSVTEMTFKKLLAENPELSYTKDHPTEQSARKVYLSKLKDKHERKVTEMMRLGWGLFFVYDSTDTLAMTLAPSIQQFADRYQLDLLGVSNDGAFSKDIRDNRANHGKFKVKHLPALLLVNPKTGQTKPLAYGFIAQSQLLRRFYNVATDFKDANS</sequence>
<accession>A0ABQ6F7A0</accession>
<dbReference type="Pfam" id="PF13728">
    <property type="entry name" value="TraF"/>
    <property type="match status" value="1"/>
</dbReference>
<dbReference type="Proteomes" id="UP001157138">
    <property type="component" value="Unassembled WGS sequence"/>
</dbReference>